<comment type="caution">
    <text evidence="1">The sequence shown here is derived from an EMBL/GenBank/DDBJ whole genome shotgun (WGS) entry which is preliminary data.</text>
</comment>
<reference evidence="1 2" key="1">
    <citation type="journal article" date="2018" name="Sci. Rep.">
        <title>Genomic signatures of local adaptation to the degree of environmental predictability in rotifers.</title>
        <authorList>
            <person name="Franch-Gras L."/>
            <person name="Hahn C."/>
            <person name="Garcia-Roger E.M."/>
            <person name="Carmona M.J."/>
            <person name="Serra M."/>
            <person name="Gomez A."/>
        </authorList>
    </citation>
    <scope>NUCLEOTIDE SEQUENCE [LARGE SCALE GENOMIC DNA]</scope>
    <source>
        <strain evidence="1">HYR1</strain>
    </source>
</reference>
<dbReference type="Proteomes" id="UP000276133">
    <property type="component" value="Unassembled WGS sequence"/>
</dbReference>
<evidence type="ECO:0000313" key="2">
    <source>
        <dbReference type="Proteomes" id="UP000276133"/>
    </source>
</evidence>
<evidence type="ECO:0000313" key="1">
    <source>
        <dbReference type="EMBL" id="RNA33169.1"/>
    </source>
</evidence>
<organism evidence="1 2">
    <name type="scientific">Brachionus plicatilis</name>
    <name type="common">Marine rotifer</name>
    <name type="synonym">Brachionus muelleri</name>
    <dbReference type="NCBI Taxonomy" id="10195"/>
    <lineage>
        <taxon>Eukaryota</taxon>
        <taxon>Metazoa</taxon>
        <taxon>Spiralia</taxon>
        <taxon>Gnathifera</taxon>
        <taxon>Rotifera</taxon>
        <taxon>Eurotatoria</taxon>
        <taxon>Monogononta</taxon>
        <taxon>Pseudotrocha</taxon>
        <taxon>Ploima</taxon>
        <taxon>Brachionidae</taxon>
        <taxon>Brachionus</taxon>
    </lineage>
</organism>
<keyword evidence="2" id="KW-1185">Reference proteome</keyword>
<accession>A0A3M7SBS4</accession>
<sequence>MKNTGNNTAIKIKSIIYLNHIDSLFFKNYFRIFVQFVFEIDNTPKMLNFNYYVYHVFISTSNEDKPTFSVLRFSLTDLQEGSVTFRTKKKIYHLAE</sequence>
<dbReference type="EMBL" id="REGN01001677">
    <property type="protein sequence ID" value="RNA33169.1"/>
    <property type="molecule type" value="Genomic_DNA"/>
</dbReference>
<dbReference type="AlphaFoldDB" id="A0A3M7SBS4"/>
<gene>
    <name evidence="1" type="ORF">BpHYR1_022039</name>
</gene>
<proteinExistence type="predicted"/>
<protein>
    <submittedName>
        <fullName evidence="1">Uncharacterized protein</fullName>
    </submittedName>
</protein>
<name>A0A3M7SBS4_BRAPC</name>